<name>A0A3A1QTB0_9BACI</name>
<dbReference type="OrthoDB" id="2863782at2"/>
<dbReference type="AlphaFoldDB" id="A0A3A1QTB0"/>
<sequence length="133" mass="15679">MNEEQDIIFKSVEEGVDLVEEANTSELVTEDVQKKVRACVVEMVRAAVRKNEVQLRTERDRKDLIAYLNKEMFKRPSLLWSYLWLKRQDPHILNSDSETAKDMPELIDMVKEDTPVDELENKEELYKLLLNPK</sequence>
<evidence type="ECO:0000313" key="1">
    <source>
        <dbReference type="EMBL" id="RIW29018.1"/>
    </source>
</evidence>
<reference evidence="1 2" key="1">
    <citation type="submission" date="2018-09" db="EMBL/GenBank/DDBJ databases">
        <title>Bacillus saliacetes sp. nov., isolated from Thai shrimp paste (Ka-pi).</title>
        <authorList>
            <person name="Daroonpunt R."/>
            <person name="Tanasupawat S."/>
            <person name="Yiamsombut S."/>
        </authorList>
    </citation>
    <scope>NUCLEOTIDE SEQUENCE [LARGE SCALE GENOMIC DNA]</scope>
    <source>
        <strain evidence="1 2">SKP7-4</strain>
    </source>
</reference>
<protein>
    <submittedName>
        <fullName evidence="1">Uncharacterized protein</fullName>
    </submittedName>
</protein>
<accession>A0A3A1QTB0</accession>
<evidence type="ECO:0000313" key="2">
    <source>
        <dbReference type="Proteomes" id="UP000265801"/>
    </source>
</evidence>
<keyword evidence="2" id="KW-1185">Reference proteome</keyword>
<dbReference type="Proteomes" id="UP000265801">
    <property type="component" value="Unassembled WGS sequence"/>
</dbReference>
<comment type="caution">
    <text evidence="1">The sequence shown here is derived from an EMBL/GenBank/DDBJ whole genome shotgun (WGS) entry which is preliminary data.</text>
</comment>
<dbReference type="EMBL" id="QXIR01000037">
    <property type="protein sequence ID" value="RIW29018.1"/>
    <property type="molecule type" value="Genomic_DNA"/>
</dbReference>
<proteinExistence type="predicted"/>
<organism evidence="1 2">
    <name type="scientific">Bacillus salacetis</name>
    <dbReference type="NCBI Taxonomy" id="2315464"/>
    <lineage>
        <taxon>Bacteria</taxon>
        <taxon>Bacillati</taxon>
        <taxon>Bacillota</taxon>
        <taxon>Bacilli</taxon>
        <taxon>Bacillales</taxon>
        <taxon>Bacillaceae</taxon>
        <taxon>Bacillus</taxon>
    </lineage>
</organism>
<gene>
    <name evidence="1" type="ORF">D3H55_20055</name>
</gene>